<evidence type="ECO:0000259" key="2">
    <source>
        <dbReference type="Pfam" id="PF13751"/>
    </source>
</evidence>
<feature type="domain" description="Transposase InsH N-terminal" evidence="1">
    <location>
        <begin position="21"/>
        <end position="108"/>
    </location>
</feature>
<gene>
    <name evidence="3" type="ORF">SYV04_25925</name>
</gene>
<dbReference type="InterPro" id="IPR008490">
    <property type="entry name" value="Transposase_InsH_N"/>
</dbReference>
<protein>
    <submittedName>
        <fullName evidence="3">Transposase</fullName>
    </submittedName>
</protein>
<dbReference type="InterPro" id="IPR025668">
    <property type="entry name" value="Tnp_DDE_dom"/>
</dbReference>
<keyword evidence="4" id="KW-1185">Reference proteome</keyword>
<sequence length="474" mass="52254">MPRDPTARFKANDAQGLAAAEVLVPEEHLARQVLKLMERVEVSQVEAQYSALGQRGYPPRRLLSLWVYASLIGLHHATKLAHALVTDAALRLLAGGHVISRPVLNRFRMSHAALFRSALEATVQWALEEGLVDAQGLAVDSARLRAHASMQQVRVLNRSTRRLEQLAEVDTSVLSEQERAKHQQKVDKHTQAVELCTQAQAASVVLTSKAAALMQFPGEVYLPGHRLTVTASGAQSRLVVGVLINAAPNDTSLLEEAVLQARQVLRQAGLPSVVRLQAAADAGYWSQADLAFAAANTGWVDLLIKQKAESGPLRGKNYFGRDAFQLLSPEQVLCPVGKRMLGPKRHQQGALLYRGDGCATCPKHSACTPSKRRSLVVNWDYEKLGAQMRQRMSQQDAPARYHQRMATVEPVFSSLEDGMGFRRVSSRKPQTVSAEILLKLLAYNVSRLLTRRRLLCVYFLLPLSTSTDQPSSEF</sequence>
<evidence type="ECO:0000259" key="1">
    <source>
        <dbReference type="Pfam" id="PF05598"/>
    </source>
</evidence>
<dbReference type="RefSeq" id="WP_321548579.1">
    <property type="nucleotide sequence ID" value="NZ_JAXIVS010000009.1"/>
</dbReference>
<dbReference type="EMBL" id="JAXIVS010000009">
    <property type="protein sequence ID" value="MDY7229858.1"/>
    <property type="molecule type" value="Genomic_DNA"/>
</dbReference>
<organism evidence="3 4">
    <name type="scientific">Hyalangium rubrum</name>
    <dbReference type="NCBI Taxonomy" id="3103134"/>
    <lineage>
        <taxon>Bacteria</taxon>
        <taxon>Pseudomonadati</taxon>
        <taxon>Myxococcota</taxon>
        <taxon>Myxococcia</taxon>
        <taxon>Myxococcales</taxon>
        <taxon>Cystobacterineae</taxon>
        <taxon>Archangiaceae</taxon>
        <taxon>Hyalangium</taxon>
    </lineage>
</organism>
<dbReference type="Pfam" id="PF05598">
    <property type="entry name" value="DUF772"/>
    <property type="match status" value="1"/>
</dbReference>
<dbReference type="Pfam" id="PF13751">
    <property type="entry name" value="DDE_Tnp_1_6"/>
    <property type="match status" value="1"/>
</dbReference>
<comment type="caution">
    <text evidence="3">The sequence shown here is derived from an EMBL/GenBank/DDBJ whole genome shotgun (WGS) entry which is preliminary data.</text>
</comment>
<dbReference type="PANTHER" id="PTHR33408">
    <property type="entry name" value="TRANSPOSASE"/>
    <property type="match status" value="1"/>
</dbReference>
<evidence type="ECO:0000313" key="3">
    <source>
        <dbReference type="EMBL" id="MDY7229858.1"/>
    </source>
</evidence>
<feature type="domain" description="Transposase DDE" evidence="2">
    <location>
        <begin position="334"/>
        <end position="449"/>
    </location>
</feature>
<name>A0ABU5HAK8_9BACT</name>
<accession>A0ABU5HAK8</accession>
<dbReference type="Proteomes" id="UP001291309">
    <property type="component" value="Unassembled WGS sequence"/>
</dbReference>
<evidence type="ECO:0000313" key="4">
    <source>
        <dbReference type="Proteomes" id="UP001291309"/>
    </source>
</evidence>
<reference evidence="3 4" key="1">
    <citation type="submission" date="2023-12" db="EMBL/GenBank/DDBJ databases">
        <title>the genome sequence of Hyalangium sp. s54d21.</title>
        <authorList>
            <person name="Zhang X."/>
        </authorList>
    </citation>
    <scope>NUCLEOTIDE SEQUENCE [LARGE SCALE GENOMIC DNA]</scope>
    <source>
        <strain evidence="4">s54d21</strain>
    </source>
</reference>
<dbReference type="PANTHER" id="PTHR33408:SF4">
    <property type="entry name" value="TRANSPOSASE DDE DOMAIN-CONTAINING PROTEIN"/>
    <property type="match status" value="1"/>
</dbReference>
<proteinExistence type="predicted"/>